<dbReference type="SMART" id="SM00635">
    <property type="entry name" value="BID_2"/>
    <property type="match status" value="3"/>
</dbReference>
<dbReference type="CDD" id="cd00146">
    <property type="entry name" value="PKD"/>
    <property type="match status" value="2"/>
</dbReference>
<dbReference type="InterPro" id="IPR007110">
    <property type="entry name" value="Ig-like_dom"/>
</dbReference>
<name>A0A6L8T7N9_9FIRM</name>
<dbReference type="SUPFAM" id="SSF49373">
    <property type="entry name" value="Invasin/intimin cell-adhesion fragments"/>
    <property type="match status" value="3"/>
</dbReference>
<dbReference type="Pfam" id="PF02368">
    <property type="entry name" value="Big_2"/>
    <property type="match status" value="3"/>
</dbReference>
<dbReference type="InterPro" id="IPR022409">
    <property type="entry name" value="PKD/Chitinase_dom"/>
</dbReference>
<organism evidence="3 4">
    <name type="scientific">Blautia wexlerae</name>
    <dbReference type="NCBI Taxonomy" id="418240"/>
    <lineage>
        <taxon>Bacteria</taxon>
        <taxon>Bacillati</taxon>
        <taxon>Bacillota</taxon>
        <taxon>Clostridia</taxon>
        <taxon>Lachnospirales</taxon>
        <taxon>Lachnospiraceae</taxon>
        <taxon>Blautia</taxon>
    </lineage>
</organism>
<dbReference type="Gene3D" id="2.160.20.20">
    <property type="match status" value="1"/>
</dbReference>
<dbReference type="Gene3D" id="2.60.40.10">
    <property type="entry name" value="Immunoglobulins"/>
    <property type="match status" value="3"/>
</dbReference>
<dbReference type="RefSeq" id="WP_161234469.1">
    <property type="nucleotide sequence ID" value="NZ_JAAIPM010000110.1"/>
</dbReference>
<evidence type="ECO:0000313" key="3">
    <source>
        <dbReference type="EMBL" id="MZL35499.1"/>
    </source>
</evidence>
<dbReference type="InterPro" id="IPR012332">
    <property type="entry name" value="Autotransporter_pectin_lyase_C"/>
</dbReference>
<gene>
    <name evidence="3" type="ORF">GT728_20610</name>
</gene>
<feature type="signal peptide" evidence="1">
    <location>
        <begin position="1"/>
        <end position="29"/>
    </location>
</feature>
<dbReference type="PROSITE" id="PS50835">
    <property type="entry name" value="IG_LIKE"/>
    <property type="match status" value="2"/>
</dbReference>
<dbReference type="InterPro" id="IPR035986">
    <property type="entry name" value="PKD_dom_sf"/>
</dbReference>
<dbReference type="InterPro" id="IPR013783">
    <property type="entry name" value="Ig-like_fold"/>
</dbReference>
<reference evidence="3 4" key="1">
    <citation type="journal article" date="2019" name="Nat. Med.">
        <title>A library of human gut bacterial isolates paired with longitudinal multiomics data enables mechanistic microbiome research.</title>
        <authorList>
            <person name="Poyet M."/>
            <person name="Groussin M."/>
            <person name="Gibbons S.M."/>
            <person name="Avila-Pacheco J."/>
            <person name="Jiang X."/>
            <person name="Kearney S.M."/>
            <person name="Perrotta A.R."/>
            <person name="Berdy B."/>
            <person name="Zhao S."/>
            <person name="Lieberman T.D."/>
            <person name="Swanson P.K."/>
            <person name="Smith M."/>
            <person name="Roesemann S."/>
            <person name="Alexander J.E."/>
            <person name="Rich S.A."/>
            <person name="Livny J."/>
            <person name="Vlamakis H."/>
            <person name="Clish C."/>
            <person name="Bullock K."/>
            <person name="Deik A."/>
            <person name="Scott J."/>
            <person name="Pierce K.A."/>
            <person name="Xavier R.J."/>
            <person name="Alm E.J."/>
        </authorList>
    </citation>
    <scope>NUCLEOTIDE SEQUENCE [LARGE SCALE GENOMIC DNA]</scope>
    <source>
        <strain evidence="3 4">BIOML-A1</strain>
    </source>
</reference>
<protein>
    <recommendedName>
        <fullName evidence="2">Ig-like domain-containing protein</fullName>
    </recommendedName>
</protein>
<feature type="domain" description="Ig-like" evidence="2">
    <location>
        <begin position="627"/>
        <end position="706"/>
    </location>
</feature>
<sequence>MKKKCFKKTVSWALSIVMSATMAVTPVLADTFTDDSQSIISGNAEIPAVDVESDTNCGDTMGDSDCIEKELTEFQDPLFMEEDYGDAESARFSSGNDAEVVSDFYDDSVPAAQTEEKAVVYLDPTRGNNNNTGESDTAAVQTLSKALGLVAQNGVIYLLNPVTVDSQMTLSNVTFRPGKSNMLGMLYISGDVTLNNIKIYNETPDGRSCQFSNDPIRVTGTLTIGKGTRIESFLGKSCIYVSQGTLNLNGGKIQGDTQNTVKHGGGIYAKNATVNVYEGIISRHSATYGGGIYADNSSININGGQIIDSQATKGGGIYANGGNVYINGGRISGHRATYGGGIYLDQASIYIKEGGINDNQATKGGAIYTEGTKAGSCLLNIEGGTISGNCANESGAGIFAICSKGTRDDMKVEIFGGTIAHNYSGTGENLEENAIVLMGEDPNLTEDTGFADLYLSGSPVITGSVTLADDYCAADSKNYSPLIHVDDSFNVNKPILVSPIYGDDPDTSVVIYDSESIAKNYQSHFCSKEGSNRELVKKGATLKWVVKVNVRLRTFADITAFPVLNPEKSIYLIKGEKVSPNDVPKAAVIPGYVRTGWLNVSDNTTWDPASEITDNMIVREVWALVKPDVQVSADKEKGCPSSKIVLTAKTTHVLDDKGINYSYQWYKDGQTLGQTGETLTVSKAGTYKVEVTATSQAGATSKETASIVIPAFEHSYSWQSDKTNHWKHCSIGNEDTAQEAHQFDGWTVIKQASIGVEGEKERTCKVCGYKEKETIPSIYKVNVRLRTFADITNFPVLNPEKSIYLIKGEKVSPNDVPEAAVIRGYVRTGWFNESGNTTWDPDSEITDNMIIREVWALVKPIVQVSADKEKGCPSSKIVLTAKATHVLDDKGITYSYQWYKDNQTLDGQTGGTLTVSEAGTYKVEVTATSQAGATSKETASIVIPAFEHSYSWQSDKTNHWKHCSIGNEDTAQEAHQFDGWTVIKQASIGVEGEKERNCKVCGYKETATIPAIYIPSYPVTGIKVSPDTLTLNRKDETAQLTAEVIPSYADNTRVKWKSSDENVVTVDEKGKVTAVGNGTATITVTSVSGNYTATVAVTVKIPVEIEKISIEAEKETLTKLGESTELKVKIEPENADAQKLIWKSENEMIAAVDENGKVTAIGNGMAIITVTTEDGKNTASITITVKIPDEPVINKTKGFGRLKVRSVNQTKTSITLEWSKLDGVDGYLVYGNRCNTNTKTYKYQKLATITNGRTWTHKNLKKGTFYKYIVKAYKIVDGKKVVTDTSVSIHVITQGSKYGIAKSVSVTKIGNKKNVSKITLKKGKTAQITAKEIKKDKKIRHHRKLCYESCNTAVATVTPEGLIQAVGKGTCTIWVYAQNGVYVALTVTVK</sequence>
<evidence type="ECO:0000313" key="4">
    <source>
        <dbReference type="Proteomes" id="UP000477285"/>
    </source>
</evidence>
<dbReference type="InterPro" id="IPR011050">
    <property type="entry name" value="Pectin_lyase_fold/virulence"/>
</dbReference>
<accession>A0A6L8T7N9</accession>
<dbReference type="SUPFAM" id="SSF51126">
    <property type="entry name" value="Pectin lyase-like"/>
    <property type="match status" value="1"/>
</dbReference>
<dbReference type="SUPFAM" id="SSF49299">
    <property type="entry name" value="PKD domain"/>
    <property type="match status" value="2"/>
</dbReference>
<dbReference type="Gene3D" id="2.60.40.1080">
    <property type="match status" value="3"/>
</dbReference>
<feature type="chain" id="PRO_5027041996" description="Ig-like domain-containing protein" evidence="1">
    <location>
        <begin position="30"/>
        <end position="1390"/>
    </location>
</feature>
<proteinExistence type="predicted"/>
<dbReference type="EMBL" id="WWVQ01000105">
    <property type="protein sequence ID" value="MZL35499.1"/>
    <property type="molecule type" value="Genomic_DNA"/>
</dbReference>
<dbReference type="InterPro" id="IPR003343">
    <property type="entry name" value="Big_2"/>
</dbReference>
<evidence type="ECO:0000259" key="2">
    <source>
        <dbReference type="PROSITE" id="PS50835"/>
    </source>
</evidence>
<keyword evidence="1" id="KW-0732">Signal</keyword>
<dbReference type="Proteomes" id="UP000477285">
    <property type="component" value="Unassembled WGS sequence"/>
</dbReference>
<dbReference type="InterPro" id="IPR036116">
    <property type="entry name" value="FN3_sf"/>
</dbReference>
<dbReference type="SUPFAM" id="SSF49265">
    <property type="entry name" value="Fibronectin type III"/>
    <property type="match status" value="1"/>
</dbReference>
<dbReference type="InterPro" id="IPR008964">
    <property type="entry name" value="Invasin/intimin_cell_adhesion"/>
</dbReference>
<feature type="domain" description="Ig-like" evidence="2">
    <location>
        <begin position="860"/>
        <end position="940"/>
    </location>
</feature>
<dbReference type="SMART" id="SM00089">
    <property type="entry name" value="PKD"/>
    <property type="match status" value="2"/>
</dbReference>
<comment type="caution">
    <text evidence="3">The sequence shown here is derived from an EMBL/GenBank/DDBJ whole genome shotgun (WGS) entry which is preliminary data.</text>
</comment>
<evidence type="ECO:0000256" key="1">
    <source>
        <dbReference type="SAM" id="SignalP"/>
    </source>
</evidence>